<dbReference type="SUPFAM" id="SSF47005">
    <property type="entry name" value="Peripheral subunit-binding domain of 2-oxo acid dehydrogenase complex"/>
    <property type="match status" value="1"/>
</dbReference>
<evidence type="ECO:0000259" key="11">
    <source>
        <dbReference type="PROSITE" id="PS51826"/>
    </source>
</evidence>
<name>A0A2M9XF51_9LEPT</name>
<evidence type="ECO:0000256" key="9">
    <source>
        <dbReference type="SAM" id="MobiDB-lite"/>
    </source>
</evidence>
<gene>
    <name evidence="12" type="ORF">CH357_07090</name>
</gene>
<dbReference type="OrthoDB" id="9805770at2"/>
<keyword evidence="5 8" id="KW-0012">Acyltransferase</keyword>
<reference evidence="12 13" key="1">
    <citation type="submission" date="2017-07" db="EMBL/GenBank/DDBJ databases">
        <title>Leptospira spp. isolated from tropical soils.</title>
        <authorList>
            <person name="Thibeaux R."/>
            <person name="Iraola G."/>
            <person name="Ferres I."/>
            <person name="Bierque E."/>
            <person name="Girault D."/>
            <person name="Soupe-Gilbert M.-E."/>
            <person name="Picardeau M."/>
            <person name="Goarant C."/>
        </authorList>
    </citation>
    <scope>NUCLEOTIDE SEQUENCE [LARGE SCALE GENOMIC DNA]</scope>
    <source>
        <strain evidence="12 13">MCA1-C-A1</strain>
    </source>
</reference>
<dbReference type="SUPFAM" id="SSF52777">
    <property type="entry name" value="CoA-dependent acyltransferases"/>
    <property type="match status" value="1"/>
</dbReference>
<evidence type="ECO:0000259" key="10">
    <source>
        <dbReference type="PROSITE" id="PS50968"/>
    </source>
</evidence>
<proteinExistence type="inferred from homology"/>
<dbReference type="PANTHER" id="PTHR23151">
    <property type="entry name" value="DIHYDROLIPOAMIDE ACETYL/SUCCINYL-TRANSFERASE-RELATED"/>
    <property type="match status" value="1"/>
</dbReference>
<feature type="compositionally biased region" description="Pro residues" evidence="9">
    <location>
        <begin position="106"/>
        <end position="118"/>
    </location>
</feature>
<dbReference type="NCBIfam" id="TIGR01349">
    <property type="entry name" value="PDHac_trf_mito"/>
    <property type="match status" value="1"/>
</dbReference>
<dbReference type="InterPro" id="IPR003016">
    <property type="entry name" value="2-oxoA_DH_lipoyl-BS"/>
</dbReference>
<protein>
    <recommendedName>
        <fullName evidence="8">Acetyltransferase component of pyruvate dehydrogenase complex</fullName>
        <ecNumber evidence="8">2.3.1.12</ecNumber>
    </recommendedName>
</protein>
<comment type="caution">
    <text evidence="12">The sequence shown here is derived from an EMBL/GenBank/DDBJ whole genome shotgun (WGS) entry which is preliminary data.</text>
</comment>
<feature type="region of interest" description="Disordered" evidence="9">
    <location>
        <begin position="97"/>
        <end position="152"/>
    </location>
</feature>
<dbReference type="InterPro" id="IPR004167">
    <property type="entry name" value="PSBD"/>
</dbReference>
<dbReference type="Gene3D" id="3.30.559.10">
    <property type="entry name" value="Chloramphenicol acetyltransferase-like domain"/>
    <property type="match status" value="1"/>
</dbReference>
<comment type="catalytic activity">
    <reaction evidence="7 8">
        <text>N(6)-[(R)-dihydrolipoyl]-L-lysyl-[protein] + acetyl-CoA = N(6)-[(R)-S(8)-acetyldihydrolipoyl]-L-lysyl-[protein] + CoA</text>
        <dbReference type="Rhea" id="RHEA:17017"/>
        <dbReference type="Rhea" id="RHEA-COMP:10475"/>
        <dbReference type="Rhea" id="RHEA-COMP:10478"/>
        <dbReference type="ChEBI" id="CHEBI:57287"/>
        <dbReference type="ChEBI" id="CHEBI:57288"/>
        <dbReference type="ChEBI" id="CHEBI:83100"/>
        <dbReference type="ChEBI" id="CHEBI:83111"/>
        <dbReference type="EC" id="2.3.1.12"/>
    </reaction>
</comment>
<comment type="subunit">
    <text evidence="2">Forms a 24-polypeptide structural core with octahedral symmetry.</text>
</comment>
<organism evidence="12 13">
    <name type="scientific">Leptospira hartskeerlii</name>
    <dbReference type="NCBI Taxonomy" id="2023177"/>
    <lineage>
        <taxon>Bacteria</taxon>
        <taxon>Pseudomonadati</taxon>
        <taxon>Spirochaetota</taxon>
        <taxon>Spirochaetia</taxon>
        <taxon>Leptospirales</taxon>
        <taxon>Leptospiraceae</taxon>
        <taxon>Leptospira</taxon>
    </lineage>
</organism>
<accession>A0A2M9XF51</accession>
<comment type="function">
    <text evidence="6">The pyruvate dehydrogenase complex catalyzes the overall conversion of pyruvate to acetyl-CoA and CO(2). It contains multiple copies of three enzymatic components: pyruvate dehydrogenase (E1), dihydrolipoamide acetyltransferase (E2) and lipoamide dehydrogenase (E3).</text>
</comment>
<dbReference type="EC" id="2.3.1.12" evidence="8"/>
<dbReference type="Gene3D" id="2.40.50.100">
    <property type="match status" value="1"/>
</dbReference>
<comment type="cofactor">
    <cofactor evidence="8">
        <name>(R)-lipoate</name>
        <dbReference type="ChEBI" id="CHEBI:83088"/>
    </cofactor>
    <text evidence="8">Binds 1 lipoyl cofactor covalently.</text>
</comment>
<dbReference type="Pfam" id="PF02817">
    <property type="entry name" value="E3_binding"/>
    <property type="match status" value="1"/>
</dbReference>
<dbReference type="PROSITE" id="PS00189">
    <property type="entry name" value="LIPOYL"/>
    <property type="match status" value="1"/>
</dbReference>
<dbReference type="InterPro" id="IPR036625">
    <property type="entry name" value="E3-bd_dom_sf"/>
</dbReference>
<dbReference type="InterPro" id="IPR006257">
    <property type="entry name" value="LAT1"/>
</dbReference>
<dbReference type="InterPro" id="IPR011053">
    <property type="entry name" value="Single_hybrid_motif"/>
</dbReference>
<dbReference type="InterPro" id="IPR023213">
    <property type="entry name" value="CAT-like_dom_sf"/>
</dbReference>
<evidence type="ECO:0000256" key="7">
    <source>
        <dbReference type="ARBA" id="ARBA00048370"/>
    </source>
</evidence>
<dbReference type="Pfam" id="PF00364">
    <property type="entry name" value="Biotin_lipoyl"/>
    <property type="match status" value="1"/>
</dbReference>
<dbReference type="PROSITE" id="PS50968">
    <property type="entry name" value="BIOTINYL_LIPOYL"/>
    <property type="match status" value="1"/>
</dbReference>
<dbReference type="CDD" id="cd06849">
    <property type="entry name" value="lipoyl_domain"/>
    <property type="match status" value="1"/>
</dbReference>
<evidence type="ECO:0000256" key="8">
    <source>
        <dbReference type="RuleBase" id="RU361137"/>
    </source>
</evidence>
<evidence type="ECO:0000256" key="5">
    <source>
        <dbReference type="ARBA" id="ARBA00023315"/>
    </source>
</evidence>
<evidence type="ECO:0000256" key="6">
    <source>
        <dbReference type="ARBA" id="ARBA00025211"/>
    </source>
</evidence>
<dbReference type="SUPFAM" id="SSF51230">
    <property type="entry name" value="Single hybrid motif"/>
    <property type="match status" value="1"/>
</dbReference>
<dbReference type="EMBL" id="NPDN01000003">
    <property type="protein sequence ID" value="PJZ26259.1"/>
    <property type="molecule type" value="Genomic_DNA"/>
</dbReference>
<dbReference type="GO" id="GO:0004742">
    <property type="term" value="F:dihydrolipoyllysine-residue acetyltransferase activity"/>
    <property type="evidence" value="ECO:0007669"/>
    <property type="project" value="UniProtKB-UniRule"/>
</dbReference>
<dbReference type="PROSITE" id="PS51826">
    <property type="entry name" value="PSBD"/>
    <property type="match status" value="1"/>
</dbReference>
<sequence>MAKISEMTQLSPTMSEGVLVKWLKKKGDSVAPGEILAEVETDKAVMEMEAFDSGVILEILAQEGAKLPVGAPVAIIGKAGEDITSLLSEAKSRSSAVAPAAAPSSAPEPPPLTSPGPSPKKAENVVSSTTFEPEEAPTPKESPVSRGLSPGALAGRIKASPLAKRLAEESGIDLSKIRGSGPDGRIIKRDIENGISAFSPSGTSPFAGEIMQEEKLPISGMRKTIASRLVHSKTHQPHFYLDMEIDADALVHLRENFNSDLKESGEEIKLSINDFIIRASALALLKVPEVNSSWREDHILKHGRVDIGVAVSIEGGLITPYVRNADKRSVLEIGRTVKELASRARERKLKPEEFSDGTFTVSNLGMFGVNRFAAVINEPEAAILAVGNVVSKPVIKNGAVVPGKTLSVCLSCDHRVVDGAVGAGWLEVFRNFLEHPLRLLA</sequence>
<evidence type="ECO:0000256" key="2">
    <source>
        <dbReference type="ARBA" id="ARBA00011484"/>
    </source>
</evidence>
<dbReference type="Proteomes" id="UP000232196">
    <property type="component" value="Unassembled WGS sequence"/>
</dbReference>
<evidence type="ECO:0000313" key="12">
    <source>
        <dbReference type="EMBL" id="PJZ26259.1"/>
    </source>
</evidence>
<dbReference type="Gene3D" id="4.10.320.10">
    <property type="entry name" value="E3-binding domain"/>
    <property type="match status" value="1"/>
</dbReference>
<evidence type="ECO:0000313" key="13">
    <source>
        <dbReference type="Proteomes" id="UP000232196"/>
    </source>
</evidence>
<evidence type="ECO:0000256" key="1">
    <source>
        <dbReference type="ARBA" id="ARBA00007317"/>
    </source>
</evidence>
<dbReference type="Pfam" id="PF00198">
    <property type="entry name" value="2-oxoacid_dh"/>
    <property type="match status" value="1"/>
</dbReference>
<evidence type="ECO:0000256" key="4">
    <source>
        <dbReference type="ARBA" id="ARBA00022823"/>
    </source>
</evidence>
<dbReference type="InterPro" id="IPR045257">
    <property type="entry name" value="E2/Pdx1"/>
</dbReference>
<dbReference type="GO" id="GO:0045254">
    <property type="term" value="C:pyruvate dehydrogenase complex"/>
    <property type="evidence" value="ECO:0007669"/>
    <property type="project" value="UniProtKB-UniRule"/>
</dbReference>
<keyword evidence="13" id="KW-1185">Reference proteome</keyword>
<dbReference type="RefSeq" id="WP_100706048.1">
    <property type="nucleotide sequence ID" value="NZ_NPDL01000003.1"/>
</dbReference>
<dbReference type="AlphaFoldDB" id="A0A2M9XF51"/>
<dbReference type="PANTHER" id="PTHR23151:SF90">
    <property type="entry name" value="DIHYDROLIPOYLLYSINE-RESIDUE ACETYLTRANSFERASE COMPONENT OF PYRUVATE DEHYDROGENASE COMPLEX, MITOCHONDRIAL-RELATED"/>
    <property type="match status" value="1"/>
</dbReference>
<evidence type="ECO:0000256" key="3">
    <source>
        <dbReference type="ARBA" id="ARBA00022679"/>
    </source>
</evidence>
<keyword evidence="12" id="KW-0670">Pyruvate</keyword>
<comment type="similarity">
    <text evidence="1 8">Belongs to the 2-oxoacid dehydrogenase family.</text>
</comment>
<dbReference type="InterPro" id="IPR001078">
    <property type="entry name" value="2-oxoacid_DH_actylTfrase"/>
</dbReference>
<keyword evidence="3 8" id="KW-0808">Transferase</keyword>
<dbReference type="InterPro" id="IPR000089">
    <property type="entry name" value="Biotin_lipoyl"/>
</dbReference>
<feature type="domain" description="Peripheral subunit-binding (PSBD)" evidence="11">
    <location>
        <begin position="158"/>
        <end position="195"/>
    </location>
</feature>
<feature type="domain" description="Lipoyl-binding" evidence="10">
    <location>
        <begin position="2"/>
        <end position="77"/>
    </location>
</feature>
<dbReference type="GO" id="GO:0006086">
    <property type="term" value="P:pyruvate decarboxylation to acetyl-CoA"/>
    <property type="evidence" value="ECO:0007669"/>
    <property type="project" value="InterPro"/>
</dbReference>
<keyword evidence="4 8" id="KW-0450">Lipoyl</keyword>
<dbReference type="FunFam" id="3.30.559.10:FF:000007">
    <property type="entry name" value="Dihydrolipoamide acetyltransferase component of pyruvate dehydrogenase complex"/>
    <property type="match status" value="1"/>
</dbReference>